<protein>
    <submittedName>
        <fullName evidence="1">Uncharacterized protein</fullName>
    </submittedName>
</protein>
<dbReference type="EMBL" id="NXLQ01000009">
    <property type="protein sequence ID" value="RDU65909.1"/>
    <property type="molecule type" value="Genomic_DNA"/>
</dbReference>
<dbReference type="AlphaFoldDB" id="A0A3D8IL32"/>
<proteinExistence type="predicted"/>
<keyword evidence="2" id="KW-1185">Reference proteome</keyword>
<evidence type="ECO:0000313" key="1">
    <source>
        <dbReference type="EMBL" id="RDU65909.1"/>
    </source>
</evidence>
<sequence>MNQDDKSQKIIYKAINKYIAKDLGLNDVDSDYIYNLMNYKCLQIILKYSYKDYKQLMQNSACNIIQNKLEYRLGNALMKAKNPFKLLKLPFTLIRLIRKYRFERKVYKAMITFRPELQLKPLEQYPDYEEALKIKGKLFYKLGEAFVQNPFSFLFKCYRICKSFKNKTIN</sequence>
<dbReference type="Proteomes" id="UP000256379">
    <property type="component" value="Unassembled WGS sequence"/>
</dbReference>
<reference evidence="1 2" key="1">
    <citation type="submission" date="2018-04" db="EMBL/GenBank/DDBJ databases">
        <title>Novel Campyloabacter and Helicobacter Species and Strains.</title>
        <authorList>
            <person name="Mannion A.J."/>
            <person name="Shen Z."/>
            <person name="Fox J.G."/>
        </authorList>
    </citation>
    <scope>NUCLEOTIDE SEQUENCE [LARGE SCALE GENOMIC DNA]</scope>
    <source>
        <strain evidence="1 2">MIT 17-337</strain>
    </source>
</reference>
<gene>
    <name evidence="1" type="ORF">CQA53_05565</name>
</gene>
<accession>A0A3D8IL32</accession>
<evidence type="ECO:0000313" key="2">
    <source>
        <dbReference type="Proteomes" id="UP000256379"/>
    </source>
</evidence>
<organism evidence="1 2">
    <name type="scientific">Helicobacter didelphidarum</name>
    <dbReference type="NCBI Taxonomy" id="2040648"/>
    <lineage>
        <taxon>Bacteria</taxon>
        <taxon>Pseudomonadati</taxon>
        <taxon>Campylobacterota</taxon>
        <taxon>Epsilonproteobacteria</taxon>
        <taxon>Campylobacterales</taxon>
        <taxon>Helicobacteraceae</taxon>
        <taxon>Helicobacter</taxon>
    </lineage>
</organism>
<name>A0A3D8IL32_9HELI</name>
<comment type="caution">
    <text evidence="1">The sequence shown here is derived from an EMBL/GenBank/DDBJ whole genome shotgun (WGS) entry which is preliminary data.</text>
</comment>